<feature type="transmembrane region" description="Helical" evidence="13">
    <location>
        <begin position="182"/>
        <end position="204"/>
    </location>
</feature>
<sequence>MCPAGITVRLQAGFRHACAISLNGRLDCWGPMVGKQPQGEFISLALGENRSCGLQRNETVACWGDNNFDVPESLRETKFIAIEAKRSIFCGIELRNYSLFCWGHEIFDSNFMVFKNVLPGSCRSKCPCRPLPYSGHFCEQGDICLPCEPVPSGETPPITMPSPPPAPPPPQEGFTRWNRKMVAFFVVGCVGSLSLLIVVCFFLFRYCSGRVCRVHDSGPLDDPELERGSSQRRQVPQAQPAAPRPVLEKRLSQLVSLGGNGRHLEEFSLQVLLEATREFLGGSQDRNRQLWLSVPCQTRRRARSGY</sequence>
<keyword evidence="6 13" id="KW-0472">Membrane</keyword>
<dbReference type="GO" id="GO:0016020">
    <property type="term" value="C:membrane"/>
    <property type="evidence" value="ECO:0007669"/>
    <property type="project" value="UniProtKB-SubCell"/>
</dbReference>
<comment type="catalytic activity">
    <reaction evidence="11">
        <text>L-seryl-[protein] + ATP = O-phospho-L-seryl-[protein] + ADP + H(+)</text>
        <dbReference type="Rhea" id="RHEA:17989"/>
        <dbReference type="Rhea" id="RHEA-COMP:9863"/>
        <dbReference type="Rhea" id="RHEA-COMP:11604"/>
        <dbReference type="ChEBI" id="CHEBI:15378"/>
        <dbReference type="ChEBI" id="CHEBI:29999"/>
        <dbReference type="ChEBI" id="CHEBI:30616"/>
        <dbReference type="ChEBI" id="CHEBI:83421"/>
        <dbReference type="ChEBI" id="CHEBI:456216"/>
        <dbReference type="EC" id="2.7.11.1"/>
    </reaction>
</comment>
<dbReference type="PANTHER" id="PTHR47460:SF1">
    <property type="entry name" value="SERINE_THREONINE-PROTEIN KINASE-LIKE PROTEIN ACR4"/>
    <property type="match status" value="1"/>
</dbReference>
<dbReference type="Gene3D" id="2.130.10.30">
    <property type="entry name" value="Regulator of chromosome condensation 1/beta-lactamase-inhibitor protein II"/>
    <property type="match status" value="1"/>
</dbReference>
<keyword evidence="8" id="KW-0675">Receptor</keyword>
<evidence type="ECO:0000256" key="2">
    <source>
        <dbReference type="ARBA" id="ARBA00012513"/>
    </source>
</evidence>
<organism evidence="14 15">
    <name type="scientific">Liquidambar formosana</name>
    <name type="common">Formosan gum</name>
    <dbReference type="NCBI Taxonomy" id="63359"/>
    <lineage>
        <taxon>Eukaryota</taxon>
        <taxon>Viridiplantae</taxon>
        <taxon>Streptophyta</taxon>
        <taxon>Embryophyta</taxon>
        <taxon>Tracheophyta</taxon>
        <taxon>Spermatophyta</taxon>
        <taxon>Magnoliopsida</taxon>
        <taxon>eudicotyledons</taxon>
        <taxon>Gunneridae</taxon>
        <taxon>Pentapetalae</taxon>
        <taxon>Saxifragales</taxon>
        <taxon>Altingiaceae</taxon>
        <taxon>Liquidambar</taxon>
    </lineage>
</organism>
<name>A0AAP0NGA7_LIQFO</name>
<dbReference type="InterPro" id="IPR009091">
    <property type="entry name" value="RCC1/BLIP-II"/>
</dbReference>
<comment type="subcellular location">
    <subcellularLocation>
        <location evidence="1">Membrane</location>
        <topology evidence="1">Single-pass type I membrane protein</topology>
    </subcellularLocation>
</comment>
<protein>
    <recommendedName>
        <fullName evidence="2">non-specific serine/threonine protein kinase</fullName>
        <ecNumber evidence="2">2.7.11.1</ecNumber>
    </recommendedName>
</protein>
<keyword evidence="3 13" id="KW-0812">Transmembrane</keyword>
<comment type="catalytic activity">
    <reaction evidence="10">
        <text>L-threonyl-[protein] + ATP = O-phospho-L-threonyl-[protein] + ADP + H(+)</text>
        <dbReference type="Rhea" id="RHEA:46608"/>
        <dbReference type="Rhea" id="RHEA-COMP:11060"/>
        <dbReference type="Rhea" id="RHEA-COMP:11605"/>
        <dbReference type="ChEBI" id="CHEBI:15378"/>
        <dbReference type="ChEBI" id="CHEBI:30013"/>
        <dbReference type="ChEBI" id="CHEBI:30616"/>
        <dbReference type="ChEBI" id="CHEBI:61977"/>
        <dbReference type="ChEBI" id="CHEBI:456216"/>
        <dbReference type="EC" id="2.7.11.1"/>
    </reaction>
</comment>
<accession>A0AAP0NGA7</accession>
<evidence type="ECO:0000256" key="11">
    <source>
        <dbReference type="ARBA" id="ARBA00048679"/>
    </source>
</evidence>
<keyword evidence="9" id="KW-0325">Glycoprotein</keyword>
<feature type="region of interest" description="Disordered" evidence="12">
    <location>
        <begin position="218"/>
        <end position="243"/>
    </location>
</feature>
<dbReference type="AlphaFoldDB" id="A0AAP0NGA7"/>
<dbReference type="EC" id="2.7.11.1" evidence="2"/>
<gene>
    <name evidence="14" type="ORF">L1049_026870</name>
</gene>
<dbReference type="Pfam" id="PF13540">
    <property type="entry name" value="RCC1_2"/>
    <property type="match status" value="1"/>
</dbReference>
<comment type="caution">
    <text evidence="14">The sequence shown here is derived from an EMBL/GenBank/DDBJ whole genome shotgun (WGS) entry which is preliminary data.</text>
</comment>
<dbReference type="EMBL" id="JBBPBK010000014">
    <property type="protein sequence ID" value="KAK9271280.1"/>
    <property type="molecule type" value="Genomic_DNA"/>
</dbReference>
<dbReference type="GO" id="GO:0004674">
    <property type="term" value="F:protein serine/threonine kinase activity"/>
    <property type="evidence" value="ECO:0007669"/>
    <property type="project" value="UniProtKB-KW"/>
</dbReference>
<evidence type="ECO:0000256" key="3">
    <source>
        <dbReference type="ARBA" id="ARBA00022692"/>
    </source>
</evidence>
<evidence type="ECO:0000256" key="10">
    <source>
        <dbReference type="ARBA" id="ARBA00047899"/>
    </source>
</evidence>
<evidence type="ECO:0000313" key="14">
    <source>
        <dbReference type="EMBL" id="KAK9271280.1"/>
    </source>
</evidence>
<evidence type="ECO:0000256" key="12">
    <source>
        <dbReference type="SAM" id="MobiDB-lite"/>
    </source>
</evidence>
<evidence type="ECO:0000256" key="5">
    <source>
        <dbReference type="ARBA" id="ARBA00022989"/>
    </source>
</evidence>
<evidence type="ECO:0000256" key="4">
    <source>
        <dbReference type="ARBA" id="ARBA00022729"/>
    </source>
</evidence>
<evidence type="ECO:0000256" key="13">
    <source>
        <dbReference type="SAM" id="Phobius"/>
    </source>
</evidence>
<evidence type="ECO:0000256" key="1">
    <source>
        <dbReference type="ARBA" id="ARBA00004479"/>
    </source>
</evidence>
<evidence type="ECO:0000256" key="7">
    <source>
        <dbReference type="ARBA" id="ARBA00023157"/>
    </source>
</evidence>
<evidence type="ECO:0000256" key="6">
    <source>
        <dbReference type="ARBA" id="ARBA00023136"/>
    </source>
</evidence>
<evidence type="ECO:0000313" key="15">
    <source>
        <dbReference type="Proteomes" id="UP001415857"/>
    </source>
</evidence>
<keyword evidence="15" id="KW-1185">Reference proteome</keyword>
<evidence type="ECO:0000256" key="8">
    <source>
        <dbReference type="ARBA" id="ARBA00023170"/>
    </source>
</evidence>
<keyword evidence="5 13" id="KW-1133">Transmembrane helix</keyword>
<proteinExistence type="predicted"/>
<dbReference type="Proteomes" id="UP001415857">
    <property type="component" value="Unassembled WGS sequence"/>
</dbReference>
<dbReference type="SUPFAM" id="SSF50985">
    <property type="entry name" value="RCC1/BLIP-II"/>
    <property type="match status" value="1"/>
</dbReference>
<reference evidence="14 15" key="1">
    <citation type="journal article" date="2024" name="Plant J.">
        <title>Genome sequences and population genomics reveal climatic adaptation and genomic divergence between two closely related sweetgum species.</title>
        <authorList>
            <person name="Xu W.Q."/>
            <person name="Ren C.Q."/>
            <person name="Zhang X.Y."/>
            <person name="Comes H.P."/>
            <person name="Liu X.H."/>
            <person name="Li Y.G."/>
            <person name="Kettle C.J."/>
            <person name="Jalonen R."/>
            <person name="Gaisberger H."/>
            <person name="Ma Y.Z."/>
            <person name="Qiu Y.X."/>
        </authorList>
    </citation>
    <scope>NUCLEOTIDE SEQUENCE [LARGE SCALE GENOMIC DNA]</scope>
    <source>
        <strain evidence="14">Hangzhou</strain>
    </source>
</reference>
<keyword evidence="7" id="KW-1015">Disulfide bond</keyword>
<feature type="compositionally biased region" description="Low complexity" evidence="12">
    <location>
        <begin position="231"/>
        <end position="243"/>
    </location>
</feature>
<evidence type="ECO:0000256" key="9">
    <source>
        <dbReference type="ARBA" id="ARBA00023180"/>
    </source>
</evidence>
<keyword evidence="4" id="KW-0732">Signal</keyword>
<dbReference type="PANTHER" id="PTHR47460">
    <property type="entry name" value="SERINE/THREONINE-PROTEIN KINASE-LIKE PROTEIN ACR4"/>
    <property type="match status" value="1"/>
</dbReference>